<evidence type="ECO:0000256" key="1">
    <source>
        <dbReference type="ARBA" id="ARBA00022741"/>
    </source>
</evidence>
<organism evidence="4">
    <name type="scientific">Streptomyces sp. NBC_00003</name>
    <dbReference type="NCBI Taxonomy" id="2903608"/>
    <lineage>
        <taxon>Bacteria</taxon>
        <taxon>Bacillati</taxon>
        <taxon>Actinomycetota</taxon>
        <taxon>Actinomycetes</taxon>
        <taxon>Kitasatosporales</taxon>
        <taxon>Streptomycetaceae</taxon>
        <taxon>Streptomyces</taxon>
    </lineage>
</organism>
<keyword evidence="1" id="KW-0547">Nucleotide-binding</keyword>
<dbReference type="InterPro" id="IPR032675">
    <property type="entry name" value="LRR_dom_sf"/>
</dbReference>
<dbReference type="Gene3D" id="3.80.10.10">
    <property type="entry name" value="Ribonuclease Inhibitor"/>
    <property type="match status" value="1"/>
</dbReference>
<evidence type="ECO:0000256" key="2">
    <source>
        <dbReference type="ARBA" id="ARBA00022840"/>
    </source>
</evidence>
<reference evidence="4" key="1">
    <citation type="submission" date="2022-10" db="EMBL/GenBank/DDBJ databases">
        <title>The complete genomes of actinobacterial strains from the NBC collection.</title>
        <authorList>
            <person name="Joergensen T.S."/>
            <person name="Alvarez Arevalo M."/>
            <person name="Sterndorff E.B."/>
            <person name="Faurdal D."/>
            <person name="Vuksanovic O."/>
            <person name="Mourched A.-S."/>
            <person name="Charusanti P."/>
            <person name="Shaw S."/>
            <person name="Blin K."/>
            <person name="Weber T."/>
        </authorList>
    </citation>
    <scope>NUCLEOTIDE SEQUENCE</scope>
    <source>
        <strain evidence="4">NBC_00003</strain>
    </source>
</reference>
<dbReference type="AlphaFoldDB" id="A0AAU2V4C6"/>
<dbReference type="SUPFAM" id="SSF50494">
    <property type="entry name" value="Trypsin-like serine proteases"/>
    <property type="match status" value="1"/>
</dbReference>
<dbReference type="GO" id="GO:0005524">
    <property type="term" value="F:ATP binding"/>
    <property type="evidence" value="ECO:0007669"/>
    <property type="project" value="UniProtKB-KW"/>
</dbReference>
<sequence>MSTGLPTTADRVVAVLSDGRQGSGVIVSPWLVLTCAHNLVGAPPVRLAHPSIGEVTAQILWQDAELDAALIYSDGELLPGLLRLGTVDTAQSLPGCEIIGFPDIQRYGADHHLDYDQFVGTVLPVAGSLRDDLVCELHRPPAAERADGSSPLAGLSGAPLFAAATLLGLVKEIPRGRGHRRVVCVPLRGIFASEGFRAAFATLAALPSLELVTGVPPEDQRYEHEYAEAIGASYRKTKIFGLDELNKRDSEWDLDTAYLSLEARPKATEPPQAGRPLMDSAPQRIDTLLASRPRVLIRGEAGAGKTTLVWWLAAHAAAGRLGPGLADLNALVPFVVPLRTLRAQGATFPLPAQLPTAARLVVDAAPEGWAGRVLKTGQALLLVDGLDEVPQEDREEAHRWLAALLDRYPRTRCVVTVRPMAVEPDWLKYAGFEELRLLPMNDEDITAFIAAWHRAARLDSGPHEDLDELERDLSEQFKQNSALRGLARTPLLCAVICALHRLRQGFLPDTRWKLYEAALRMLLGNRDQQRKVEAPEGIQISADECTELLQRIAVWLVREGQSEFSRDQALRQLKRALSGMENVRGQGTPEDVLRHLLNRSGLLQERADDVFQFTHRTFQDFLAAKEFVEDGHLGELLRHASEEQQWQDVILLAAGHCGRRDRPVLVNGLLDAGNRRQSHQDKAKIHVLAARCAQHAAYLDETTARRVREHIKALLPPRDLETVTLLARLGPTVLNHLPAPRETPPEALANVVGLINRVGNAESIEHARAWSAAHPDAVDLFATEWSRYPAERYAREVLAQLDLREARLHVETRWQLAQLPHVPDARRLWITVPPDLTADELHAALRGRKVAALRLNGCESLTDLAFLRDSAERLEDLEVLRGSGLRDLTQLARLPRLASLGLLDVSAQEVDLSPLGDVPALRTLLFGSSTDLHLAQLPVLSGVTTLHLEADQVAGFDALSRWPALNYLELAPSSSATTRRLLTYVRGRPGITRLGVALSSVAALAGVAPLPSVRHLDLWLANSDGDLGAVLAVFPALTTVDLAVGTVQAGSWNPAALLRRPGLTVTVNGGPPPPELT</sequence>
<evidence type="ECO:0000313" key="4">
    <source>
        <dbReference type="EMBL" id="WTW62276.1"/>
    </source>
</evidence>
<dbReference type="InterPro" id="IPR027417">
    <property type="entry name" value="P-loop_NTPase"/>
</dbReference>
<dbReference type="InterPro" id="IPR009003">
    <property type="entry name" value="Peptidase_S1_PA"/>
</dbReference>
<gene>
    <name evidence="4" type="ORF">OG549_17345</name>
</gene>
<proteinExistence type="predicted"/>
<name>A0AAU2V4C6_9ACTN</name>
<dbReference type="PANTHER" id="PTHR46844">
    <property type="entry name" value="SLR5058 PROTEIN"/>
    <property type="match status" value="1"/>
</dbReference>
<dbReference type="InterPro" id="IPR007111">
    <property type="entry name" value="NACHT_NTPase"/>
</dbReference>
<evidence type="ECO:0000259" key="3">
    <source>
        <dbReference type="PROSITE" id="PS50837"/>
    </source>
</evidence>
<accession>A0AAU2V4C6</accession>
<dbReference type="EMBL" id="CP108318">
    <property type="protein sequence ID" value="WTW62276.1"/>
    <property type="molecule type" value="Genomic_DNA"/>
</dbReference>
<dbReference type="PROSITE" id="PS50837">
    <property type="entry name" value="NACHT"/>
    <property type="match status" value="1"/>
</dbReference>
<dbReference type="PANTHER" id="PTHR46844:SF1">
    <property type="entry name" value="SLR5058 PROTEIN"/>
    <property type="match status" value="1"/>
</dbReference>
<protein>
    <submittedName>
        <fullName evidence="4">NACHT domain-containing protein</fullName>
    </submittedName>
</protein>
<dbReference type="Gene3D" id="2.40.10.10">
    <property type="entry name" value="Trypsin-like serine proteases"/>
    <property type="match status" value="1"/>
</dbReference>
<dbReference type="Pfam" id="PF05729">
    <property type="entry name" value="NACHT"/>
    <property type="match status" value="1"/>
</dbReference>
<keyword evidence="2" id="KW-0067">ATP-binding</keyword>
<dbReference type="InterPro" id="IPR043504">
    <property type="entry name" value="Peptidase_S1_PA_chymotrypsin"/>
</dbReference>
<feature type="domain" description="NACHT" evidence="3">
    <location>
        <begin position="293"/>
        <end position="629"/>
    </location>
</feature>
<dbReference type="Gene3D" id="3.40.50.300">
    <property type="entry name" value="P-loop containing nucleotide triphosphate hydrolases"/>
    <property type="match status" value="1"/>
</dbReference>
<dbReference type="SUPFAM" id="SSF52540">
    <property type="entry name" value="P-loop containing nucleoside triphosphate hydrolases"/>
    <property type="match status" value="1"/>
</dbReference>
<dbReference type="SUPFAM" id="SSF52058">
    <property type="entry name" value="L domain-like"/>
    <property type="match status" value="1"/>
</dbReference>